<evidence type="ECO:0000256" key="9">
    <source>
        <dbReference type="ARBA" id="ARBA00022837"/>
    </source>
</evidence>
<dbReference type="STRING" id="114155.A0A4Q9NW94"/>
<evidence type="ECO:0000313" key="14">
    <source>
        <dbReference type="Proteomes" id="UP000292082"/>
    </source>
</evidence>
<feature type="active site" description="Charge relay system" evidence="11">
    <location>
        <position position="288"/>
    </location>
</feature>
<dbReference type="InterPro" id="IPR015366">
    <property type="entry name" value="S53_propep"/>
</dbReference>
<dbReference type="PROSITE" id="PS51695">
    <property type="entry name" value="SEDOLISIN"/>
    <property type="match status" value="1"/>
</dbReference>
<comment type="cofactor">
    <cofactor evidence="11">
        <name>Ca(2+)</name>
        <dbReference type="ChEBI" id="CHEBI:29108"/>
    </cofactor>
    <text evidence="11">Binds 1 Ca(2+) ion per subunit.</text>
</comment>
<accession>A0A4Q9NW94</accession>
<dbReference type="GO" id="GO:0046872">
    <property type="term" value="F:metal ion binding"/>
    <property type="evidence" value="ECO:0007669"/>
    <property type="project" value="UniProtKB-UniRule"/>
</dbReference>
<feature type="active site" description="Charge relay system" evidence="11">
    <location>
        <position position="284"/>
    </location>
</feature>
<dbReference type="GO" id="GO:0005576">
    <property type="term" value="C:extracellular region"/>
    <property type="evidence" value="ECO:0007669"/>
    <property type="project" value="UniProtKB-SubCell"/>
</dbReference>
<evidence type="ECO:0000256" key="1">
    <source>
        <dbReference type="ARBA" id="ARBA00001910"/>
    </source>
</evidence>
<keyword evidence="8 11" id="KW-0720">Serine protease</keyword>
<dbReference type="GO" id="GO:0008240">
    <property type="term" value="F:tripeptidyl-peptidase activity"/>
    <property type="evidence" value="ECO:0007669"/>
    <property type="project" value="UniProtKB-EC"/>
</dbReference>
<evidence type="ECO:0000256" key="7">
    <source>
        <dbReference type="ARBA" id="ARBA00022801"/>
    </source>
</evidence>
<keyword evidence="9 11" id="KW-0106">Calcium</keyword>
<evidence type="ECO:0000256" key="3">
    <source>
        <dbReference type="ARBA" id="ARBA00004239"/>
    </source>
</evidence>
<comment type="catalytic activity">
    <reaction evidence="1">
        <text>Release of an N-terminal tripeptide from a polypeptide.</text>
        <dbReference type="EC" id="3.4.14.10"/>
    </reaction>
</comment>
<feature type="binding site" evidence="11">
    <location>
        <position position="546"/>
    </location>
    <ligand>
        <name>Ca(2+)</name>
        <dbReference type="ChEBI" id="CHEBI:29108"/>
    </ligand>
</feature>
<keyword evidence="6 11" id="KW-0479">Metal-binding</keyword>
<keyword evidence="5 11" id="KW-0645">Protease</keyword>
<dbReference type="PANTHER" id="PTHR14218:SF15">
    <property type="entry name" value="TRIPEPTIDYL-PEPTIDASE 1"/>
    <property type="match status" value="1"/>
</dbReference>
<feature type="binding site" evidence="11">
    <location>
        <position position="523"/>
    </location>
    <ligand>
        <name>Ca(2+)</name>
        <dbReference type="ChEBI" id="CHEBI:29108"/>
    </ligand>
</feature>
<dbReference type="InterPro" id="IPR000209">
    <property type="entry name" value="Peptidase_S8/S53_dom"/>
</dbReference>
<dbReference type="AlphaFoldDB" id="A0A4Q9NW94"/>
<dbReference type="PANTHER" id="PTHR14218">
    <property type="entry name" value="PROTEASE S8 TRIPEPTIDYL PEPTIDASE I CLN2"/>
    <property type="match status" value="1"/>
</dbReference>
<evidence type="ECO:0000256" key="4">
    <source>
        <dbReference type="ARBA" id="ARBA00012462"/>
    </source>
</evidence>
<name>A0A4Q9NW94_9APHY</name>
<evidence type="ECO:0000256" key="11">
    <source>
        <dbReference type="PROSITE-ProRule" id="PRU01032"/>
    </source>
</evidence>
<keyword evidence="10" id="KW-0865">Zymogen</keyword>
<dbReference type="Gene3D" id="3.40.50.200">
    <property type="entry name" value="Peptidase S8/S53 domain"/>
    <property type="match status" value="1"/>
</dbReference>
<proteinExistence type="predicted"/>
<organism evidence="13 14">
    <name type="scientific">Dichomitus squalens</name>
    <dbReference type="NCBI Taxonomy" id="114155"/>
    <lineage>
        <taxon>Eukaryota</taxon>
        <taxon>Fungi</taxon>
        <taxon>Dikarya</taxon>
        <taxon>Basidiomycota</taxon>
        <taxon>Agaricomycotina</taxon>
        <taxon>Agaricomycetes</taxon>
        <taxon>Polyporales</taxon>
        <taxon>Polyporaceae</taxon>
        <taxon>Dichomitus</taxon>
    </lineage>
</organism>
<protein>
    <recommendedName>
        <fullName evidence="4">tripeptidyl-peptidase II</fullName>
        <ecNumber evidence="4">3.4.14.10</ecNumber>
    </recommendedName>
</protein>
<dbReference type="InterPro" id="IPR030400">
    <property type="entry name" value="Sedolisin_dom"/>
</dbReference>
<dbReference type="SUPFAM" id="SSF54897">
    <property type="entry name" value="Protease propeptides/inhibitors"/>
    <property type="match status" value="1"/>
</dbReference>
<dbReference type="Pfam" id="PF09286">
    <property type="entry name" value="Pro-kuma_activ"/>
    <property type="match status" value="1"/>
</dbReference>
<evidence type="ECO:0000256" key="5">
    <source>
        <dbReference type="ARBA" id="ARBA00022670"/>
    </source>
</evidence>
<evidence type="ECO:0000256" key="2">
    <source>
        <dbReference type="ARBA" id="ARBA00002451"/>
    </source>
</evidence>
<dbReference type="Proteomes" id="UP000292082">
    <property type="component" value="Unassembled WGS sequence"/>
</dbReference>
<sequence>MFSTKRLLAFVCLGLAYAAPQSANFRVHEQLVAAPRGFTSVGPAPATKIISLRIALAQSDKDGLVEALYSVSDPKSAKYGQHLSKAEVEAFVAPSSVTKAAVNAWLQENGLNATSISPAGDWIGVDIAVSKANSLFDADFTTFAYQSSGKQVVRTLSYSLPEALQGHVDLVHPTINFPKPIDLRLPKTKRAFHEIVPMKRDVASTCANGTIPACLQDLYQIPTTPATNNNNSLGVTGLFGNNAHYAFLEKFLQTYRPDMDPTTNFTVVGIDGGVNDQDGSSVSEGEADIQYTVGVATDVNVTYYFIGPDVNDDPTGGFIDEANLLLSLENPPLVLTTSYADSESGLSFDLIDKLCQLYAQLGARGTTILFASGDSGPGCLEDSSANFAPTFPSTCPYVTSVGGTQSFSPEQAWPGSSGGFSNYFPTPDYQAAVVSAYLASHGSKNAGRFNASGRAFPDIAAKADHFVVLEPDVFSFTGTSAASPTVASIIALLNDRLLNAGKPPLGFLNPWLYSEGFAAFTDITTGNSSVHCSQSDTARGFDAEVGWDPVTGLGTPRFDKLVSLLGL</sequence>
<reference evidence="13 14" key="1">
    <citation type="submission" date="2019-01" db="EMBL/GenBank/DDBJ databases">
        <title>Draft genome sequences of three monokaryotic isolates of the white-rot basidiomycete fungus Dichomitus squalens.</title>
        <authorList>
            <consortium name="DOE Joint Genome Institute"/>
            <person name="Lopez S.C."/>
            <person name="Andreopoulos B."/>
            <person name="Pangilinan J."/>
            <person name="Lipzen A."/>
            <person name="Riley R."/>
            <person name="Ahrendt S."/>
            <person name="Ng V."/>
            <person name="Barry K."/>
            <person name="Daum C."/>
            <person name="Grigoriev I.V."/>
            <person name="Hilden K.S."/>
            <person name="Makela M.R."/>
            <person name="de Vries R.P."/>
        </authorList>
    </citation>
    <scope>NUCLEOTIDE SEQUENCE [LARGE SCALE GENOMIC DNA]</scope>
    <source>
        <strain evidence="13 14">CBS 464.89</strain>
    </source>
</reference>
<feature type="binding site" evidence="11">
    <location>
        <position position="548"/>
    </location>
    <ligand>
        <name>Ca(2+)</name>
        <dbReference type="ChEBI" id="CHEBI:29108"/>
    </ligand>
</feature>
<dbReference type="InterPro" id="IPR050819">
    <property type="entry name" value="Tripeptidyl-peptidase_I"/>
</dbReference>
<comment type="subcellular location">
    <subcellularLocation>
        <location evidence="3">Secreted</location>
        <location evidence="3">Extracellular space</location>
    </subcellularLocation>
</comment>
<dbReference type="EC" id="3.4.14.10" evidence="4"/>
<evidence type="ECO:0000256" key="10">
    <source>
        <dbReference type="ARBA" id="ARBA00023145"/>
    </source>
</evidence>
<evidence type="ECO:0000256" key="8">
    <source>
        <dbReference type="ARBA" id="ARBA00022825"/>
    </source>
</evidence>
<dbReference type="GO" id="GO:0006508">
    <property type="term" value="P:proteolysis"/>
    <property type="evidence" value="ECO:0007669"/>
    <property type="project" value="UniProtKB-KW"/>
</dbReference>
<evidence type="ECO:0000256" key="6">
    <source>
        <dbReference type="ARBA" id="ARBA00022723"/>
    </source>
</evidence>
<feature type="binding site" evidence="11">
    <location>
        <position position="522"/>
    </location>
    <ligand>
        <name>Ca(2+)</name>
        <dbReference type="ChEBI" id="CHEBI:29108"/>
    </ligand>
</feature>
<comment type="function">
    <text evidence="2">Secreted tripeptidyl-peptidase which degrades proteins at acidic pHs and is involved in virulence.</text>
</comment>
<dbReference type="GO" id="GO:0004252">
    <property type="term" value="F:serine-type endopeptidase activity"/>
    <property type="evidence" value="ECO:0007669"/>
    <property type="project" value="UniProtKB-UniRule"/>
</dbReference>
<feature type="domain" description="Peptidase S53" evidence="12">
    <location>
        <begin position="209"/>
        <end position="567"/>
    </location>
</feature>
<evidence type="ECO:0000259" key="12">
    <source>
        <dbReference type="PROSITE" id="PS51695"/>
    </source>
</evidence>
<keyword evidence="14" id="KW-1185">Reference proteome</keyword>
<keyword evidence="7 11" id="KW-0378">Hydrolase</keyword>
<feature type="active site" description="Charge relay system" evidence="11">
    <location>
        <position position="480"/>
    </location>
</feature>
<dbReference type="SMART" id="SM00944">
    <property type="entry name" value="Pro-kuma_activ"/>
    <property type="match status" value="1"/>
</dbReference>
<dbReference type="EMBL" id="ML145106">
    <property type="protein sequence ID" value="TBU60311.1"/>
    <property type="molecule type" value="Genomic_DNA"/>
</dbReference>
<dbReference type="CDD" id="cd04056">
    <property type="entry name" value="Peptidases_S53"/>
    <property type="match status" value="1"/>
</dbReference>
<gene>
    <name evidence="13" type="ORF">BD310DRAFT_875788</name>
</gene>
<dbReference type="InterPro" id="IPR036852">
    <property type="entry name" value="Peptidase_S8/S53_dom_sf"/>
</dbReference>
<dbReference type="CDD" id="cd11377">
    <property type="entry name" value="Pro-peptidase_S53"/>
    <property type="match status" value="1"/>
</dbReference>
<evidence type="ECO:0000313" key="13">
    <source>
        <dbReference type="EMBL" id="TBU60311.1"/>
    </source>
</evidence>
<dbReference type="SUPFAM" id="SSF52743">
    <property type="entry name" value="Subtilisin-like"/>
    <property type="match status" value="1"/>
</dbReference>
<dbReference type="Pfam" id="PF00082">
    <property type="entry name" value="Peptidase_S8"/>
    <property type="match status" value="1"/>
</dbReference>